<gene>
    <name evidence="1" type="ORF">Cbre_JD22.002</name>
</gene>
<organism evidence="1">
    <name type="scientific">Caenorhabditis brenneri</name>
    <name type="common">Nematode worm</name>
    <dbReference type="NCBI Taxonomy" id="135651"/>
    <lineage>
        <taxon>Eukaryota</taxon>
        <taxon>Metazoa</taxon>
        <taxon>Ecdysozoa</taxon>
        <taxon>Nematoda</taxon>
        <taxon>Chromadorea</taxon>
        <taxon>Rhabditida</taxon>
        <taxon>Rhabditina</taxon>
        <taxon>Rhabditomorpha</taxon>
        <taxon>Rhabditoidea</taxon>
        <taxon>Rhabditidae</taxon>
        <taxon>Peloderinae</taxon>
        <taxon>Caenorhabditis</taxon>
    </lineage>
</organism>
<evidence type="ECO:0000313" key="1">
    <source>
        <dbReference type="EMBL" id="ACI49164.1"/>
    </source>
</evidence>
<reference evidence="1" key="1">
    <citation type="journal article" date="2008" name="Genome Res.">
        <title>Multigenome DNA sequence conservation identifies Hox cis-regulatory elements.</title>
        <authorList>
            <person name="Kuntz S.G."/>
            <person name="Schwarz E.M."/>
            <person name="DeModena J.A."/>
            <person name="De Buysscher T."/>
            <person name="Trout D."/>
            <person name="Shizuya H."/>
            <person name="Sternberg P.W."/>
            <person name="Wold B.J."/>
        </authorList>
    </citation>
    <scope>NUCLEOTIDE SEQUENCE</scope>
    <source>
        <strain evidence="1">CB5161</strain>
    </source>
</reference>
<protein>
    <submittedName>
        <fullName evidence="1">Uncharacterized protein</fullName>
    </submittedName>
</protein>
<accession>B6VBS1</accession>
<name>B6VBS1_CAEBE</name>
<dbReference type="EMBL" id="FJ362374">
    <property type="protein sequence ID" value="ACI49164.1"/>
    <property type="molecule type" value="Genomic_DNA"/>
</dbReference>
<dbReference type="AlphaFoldDB" id="B6VBS1"/>
<sequence>MKELRKSVSLWKGLKKLALLVSNLIKRKQNVVEPVVEVQIDENISLRPVDLCRLKMAIFLNADADWNVKYSRK</sequence>
<proteinExistence type="predicted"/>